<dbReference type="AlphaFoldDB" id="A0A7C0U3T4"/>
<comment type="caution">
    <text evidence="1">The sequence shown here is derived from an EMBL/GenBank/DDBJ whole genome shotgun (WGS) entry which is preliminary data.</text>
</comment>
<reference evidence="1" key="1">
    <citation type="journal article" date="2020" name="mSystems">
        <title>Genome- and Community-Level Interaction Insights into Carbon Utilization and Element Cycling Functions of Hydrothermarchaeota in Hydrothermal Sediment.</title>
        <authorList>
            <person name="Zhou Z."/>
            <person name="Liu Y."/>
            <person name="Xu W."/>
            <person name="Pan J."/>
            <person name="Luo Z.H."/>
            <person name="Li M."/>
        </authorList>
    </citation>
    <scope>NUCLEOTIDE SEQUENCE [LARGE SCALE GENOMIC DNA]</scope>
    <source>
        <strain evidence="1">HyVt-233</strain>
    </source>
</reference>
<gene>
    <name evidence="1" type="ORF">ENG63_09730</name>
</gene>
<evidence type="ECO:0000313" key="1">
    <source>
        <dbReference type="EMBL" id="HDD45120.1"/>
    </source>
</evidence>
<protein>
    <submittedName>
        <fullName evidence="1">Uncharacterized protein</fullName>
    </submittedName>
</protein>
<dbReference type="Proteomes" id="UP000886289">
    <property type="component" value="Unassembled WGS sequence"/>
</dbReference>
<organism evidence="1">
    <name type="scientific">Desulfofervidus auxilii</name>
    <dbReference type="NCBI Taxonomy" id="1621989"/>
    <lineage>
        <taxon>Bacteria</taxon>
        <taxon>Pseudomonadati</taxon>
        <taxon>Thermodesulfobacteriota</taxon>
        <taxon>Candidatus Desulfofervidia</taxon>
        <taxon>Candidatus Desulfofervidales</taxon>
        <taxon>Candidatus Desulfofervidaceae</taxon>
        <taxon>Candidatus Desulfofervidus</taxon>
    </lineage>
</organism>
<accession>A0A7C0U3T4</accession>
<dbReference type="EMBL" id="DRBS01000359">
    <property type="protein sequence ID" value="HDD45120.1"/>
    <property type="molecule type" value="Genomic_DNA"/>
</dbReference>
<name>A0A7C0U3T4_DESA2</name>
<proteinExistence type="predicted"/>
<sequence>MKYQALLVSYDGDYVTDFEGKTINEVLEQLVNRGSYWWFFPFEFIIKNPLKNLNGRIIDAPIKVFKNKRIKTVLEAFKKTYKEYKNQNIEAEIYLNLVANEIRKNYKGGIKNENY</sequence>